<dbReference type="InParanoid" id="A0A0C3DT12"/>
<accession>A0A0C3DT12</accession>
<proteinExistence type="predicted"/>
<name>A0A0C3DT12_OIDMZ</name>
<protein>
    <submittedName>
        <fullName evidence="1">Uncharacterized protein</fullName>
    </submittedName>
</protein>
<dbReference type="HOGENOM" id="CLU_1886370_0_0_1"/>
<evidence type="ECO:0000313" key="1">
    <source>
        <dbReference type="EMBL" id="KIN05213.1"/>
    </source>
</evidence>
<dbReference type="AlphaFoldDB" id="A0A0C3DT12"/>
<dbReference type="EMBL" id="KN832872">
    <property type="protein sequence ID" value="KIN05213.1"/>
    <property type="molecule type" value="Genomic_DNA"/>
</dbReference>
<reference evidence="2" key="2">
    <citation type="submission" date="2015-01" db="EMBL/GenBank/DDBJ databases">
        <title>Evolutionary Origins and Diversification of the Mycorrhizal Mutualists.</title>
        <authorList>
            <consortium name="DOE Joint Genome Institute"/>
            <consortium name="Mycorrhizal Genomics Consortium"/>
            <person name="Kohler A."/>
            <person name="Kuo A."/>
            <person name="Nagy L.G."/>
            <person name="Floudas D."/>
            <person name="Copeland A."/>
            <person name="Barry K.W."/>
            <person name="Cichocki N."/>
            <person name="Veneault-Fourrey C."/>
            <person name="LaButti K."/>
            <person name="Lindquist E.A."/>
            <person name="Lipzen A."/>
            <person name="Lundell T."/>
            <person name="Morin E."/>
            <person name="Murat C."/>
            <person name="Riley R."/>
            <person name="Ohm R."/>
            <person name="Sun H."/>
            <person name="Tunlid A."/>
            <person name="Henrissat B."/>
            <person name="Grigoriev I.V."/>
            <person name="Hibbett D.S."/>
            <person name="Martin F."/>
        </authorList>
    </citation>
    <scope>NUCLEOTIDE SEQUENCE [LARGE SCALE GENOMIC DNA]</scope>
    <source>
        <strain evidence="2">Zn</strain>
    </source>
</reference>
<evidence type="ECO:0000313" key="2">
    <source>
        <dbReference type="Proteomes" id="UP000054321"/>
    </source>
</evidence>
<sequence length="135" mass="15476">MHPNEINLRHIWCRKFKDDDGNCDEDNDDDNNNNNDNDEDDGNIDCDGDRFLLMFRIASLCVSTKMHNTPAFLCSILRFGSRTRTPLLRLVRIASLTQTLVKQQTDKQCAYGHCKMNQEGGPLRKSNRVAEFAPD</sequence>
<reference evidence="1 2" key="1">
    <citation type="submission" date="2014-04" db="EMBL/GenBank/DDBJ databases">
        <authorList>
            <consortium name="DOE Joint Genome Institute"/>
            <person name="Kuo A."/>
            <person name="Martino E."/>
            <person name="Perotto S."/>
            <person name="Kohler A."/>
            <person name="Nagy L.G."/>
            <person name="Floudas D."/>
            <person name="Copeland A."/>
            <person name="Barry K.W."/>
            <person name="Cichocki N."/>
            <person name="Veneault-Fourrey C."/>
            <person name="LaButti K."/>
            <person name="Lindquist E.A."/>
            <person name="Lipzen A."/>
            <person name="Lundell T."/>
            <person name="Morin E."/>
            <person name="Murat C."/>
            <person name="Sun H."/>
            <person name="Tunlid A."/>
            <person name="Henrissat B."/>
            <person name="Grigoriev I.V."/>
            <person name="Hibbett D.S."/>
            <person name="Martin F."/>
            <person name="Nordberg H.P."/>
            <person name="Cantor M.N."/>
            <person name="Hua S.X."/>
        </authorList>
    </citation>
    <scope>NUCLEOTIDE SEQUENCE [LARGE SCALE GENOMIC DNA]</scope>
    <source>
        <strain evidence="1 2">Zn</strain>
    </source>
</reference>
<gene>
    <name evidence="1" type="ORF">OIDMADRAFT_25794</name>
</gene>
<keyword evidence="2" id="KW-1185">Reference proteome</keyword>
<dbReference type="Proteomes" id="UP000054321">
    <property type="component" value="Unassembled WGS sequence"/>
</dbReference>
<organism evidence="1 2">
    <name type="scientific">Oidiodendron maius (strain Zn)</name>
    <dbReference type="NCBI Taxonomy" id="913774"/>
    <lineage>
        <taxon>Eukaryota</taxon>
        <taxon>Fungi</taxon>
        <taxon>Dikarya</taxon>
        <taxon>Ascomycota</taxon>
        <taxon>Pezizomycotina</taxon>
        <taxon>Leotiomycetes</taxon>
        <taxon>Leotiomycetes incertae sedis</taxon>
        <taxon>Myxotrichaceae</taxon>
        <taxon>Oidiodendron</taxon>
    </lineage>
</organism>